<name>A0ABU2ZJT0_9SPHN</name>
<organism evidence="1 2">
    <name type="scientific">Croceicoccus esteveae</name>
    <dbReference type="NCBI Taxonomy" id="3075597"/>
    <lineage>
        <taxon>Bacteria</taxon>
        <taxon>Pseudomonadati</taxon>
        <taxon>Pseudomonadota</taxon>
        <taxon>Alphaproteobacteria</taxon>
        <taxon>Sphingomonadales</taxon>
        <taxon>Erythrobacteraceae</taxon>
        <taxon>Croceicoccus</taxon>
    </lineage>
</organism>
<dbReference type="Proteomes" id="UP001259803">
    <property type="component" value="Unassembled WGS sequence"/>
</dbReference>
<sequence length="52" mass="5615">MRRMQQARSSSCSCTVAIARTGIGSAIAFLMTRLVTGGRVDAHVEREGLDFT</sequence>
<keyword evidence="2" id="KW-1185">Reference proteome</keyword>
<reference evidence="1 2" key="1">
    <citation type="submission" date="2023-09" db="EMBL/GenBank/DDBJ databases">
        <authorList>
            <person name="Rey-Velasco X."/>
        </authorList>
    </citation>
    <scope>NUCLEOTIDE SEQUENCE [LARGE SCALE GENOMIC DNA]</scope>
    <source>
        <strain evidence="1 2">F390</strain>
    </source>
</reference>
<accession>A0ABU2ZJT0</accession>
<evidence type="ECO:0000313" key="2">
    <source>
        <dbReference type="Proteomes" id="UP001259803"/>
    </source>
</evidence>
<dbReference type="EMBL" id="JAVRHS010000012">
    <property type="protein sequence ID" value="MDT0576860.1"/>
    <property type="molecule type" value="Genomic_DNA"/>
</dbReference>
<evidence type="ECO:0000313" key="1">
    <source>
        <dbReference type="EMBL" id="MDT0576860.1"/>
    </source>
</evidence>
<gene>
    <name evidence="1" type="ORF">RM533_11820</name>
</gene>
<proteinExistence type="predicted"/>
<protein>
    <submittedName>
        <fullName evidence="1">Uncharacterized protein</fullName>
    </submittedName>
</protein>
<comment type="caution">
    <text evidence="1">The sequence shown here is derived from an EMBL/GenBank/DDBJ whole genome shotgun (WGS) entry which is preliminary data.</text>
</comment>